<reference evidence="4" key="1">
    <citation type="submission" date="2010-08" db="EMBL/GenBank/DDBJ databases">
        <authorList>
            <consortium name="Caenorhabditis japonica Sequencing Consortium"/>
            <person name="Wilson R.K."/>
        </authorList>
    </citation>
    <scope>NUCLEOTIDE SEQUENCE [LARGE SCALE GENOMIC DNA]</scope>
    <source>
        <strain evidence="4">DF5081</strain>
    </source>
</reference>
<evidence type="ECO:0000313" key="4">
    <source>
        <dbReference type="Proteomes" id="UP000005237"/>
    </source>
</evidence>
<organism evidence="3 4">
    <name type="scientific">Caenorhabditis japonica</name>
    <dbReference type="NCBI Taxonomy" id="281687"/>
    <lineage>
        <taxon>Eukaryota</taxon>
        <taxon>Metazoa</taxon>
        <taxon>Ecdysozoa</taxon>
        <taxon>Nematoda</taxon>
        <taxon>Chromadorea</taxon>
        <taxon>Rhabditida</taxon>
        <taxon>Rhabditina</taxon>
        <taxon>Rhabditomorpha</taxon>
        <taxon>Rhabditoidea</taxon>
        <taxon>Rhabditidae</taxon>
        <taxon>Peloderinae</taxon>
        <taxon>Caenorhabditis</taxon>
    </lineage>
</organism>
<evidence type="ECO:0000313" key="3">
    <source>
        <dbReference type="EnsemblMetazoa" id="CJA03516.1"/>
    </source>
</evidence>
<feature type="compositionally biased region" description="Basic and acidic residues" evidence="2">
    <location>
        <begin position="26"/>
        <end position="37"/>
    </location>
</feature>
<keyword evidence="1" id="KW-0175">Coiled coil</keyword>
<dbReference type="AlphaFoldDB" id="A0A8R1HJJ3"/>
<dbReference type="Proteomes" id="UP000005237">
    <property type="component" value="Unassembled WGS sequence"/>
</dbReference>
<feature type="region of interest" description="Disordered" evidence="2">
    <location>
        <begin position="12"/>
        <end position="41"/>
    </location>
</feature>
<name>A0A8R1HJJ3_CAEJA</name>
<dbReference type="EnsemblMetazoa" id="CJA03516.1">
    <property type="protein sequence ID" value="CJA03516.1"/>
    <property type="gene ID" value="WBGene00122720"/>
</dbReference>
<accession>A0A8R1HJJ3</accession>
<feature type="coiled-coil region" evidence="1">
    <location>
        <begin position="53"/>
        <end position="80"/>
    </location>
</feature>
<evidence type="ECO:0000256" key="1">
    <source>
        <dbReference type="SAM" id="Coils"/>
    </source>
</evidence>
<sequence length="126" mass="14349">MEDDDLYDMALGENYNCSAPSTSEPKTTEKVKEEPEKPPISAPDYAALFRELLVGSRAQIAELSKENERLQKNLENAISSGGVVICPNCTHHFKDRQCALRPRTMKKFLQRPRCPGYEIWAVPKFY</sequence>
<proteinExistence type="predicted"/>
<reference evidence="3" key="2">
    <citation type="submission" date="2022-06" db="UniProtKB">
        <authorList>
            <consortium name="EnsemblMetazoa"/>
        </authorList>
    </citation>
    <scope>IDENTIFICATION</scope>
    <source>
        <strain evidence="3">DF5081</strain>
    </source>
</reference>
<evidence type="ECO:0000256" key="2">
    <source>
        <dbReference type="SAM" id="MobiDB-lite"/>
    </source>
</evidence>
<keyword evidence="4" id="KW-1185">Reference proteome</keyword>
<protein>
    <submittedName>
        <fullName evidence="3">Uncharacterized protein</fullName>
    </submittedName>
</protein>